<dbReference type="Proteomes" id="UP001501624">
    <property type="component" value="Unassembled WGS sequence"/>
</dbReference>
<evidence type="ECO:0000313" key="1">
    <source>
        <dbReference type="EMBL" id="GAA3793781.1"/>
    </source>
</evidence>
<dbReference type="EMBL" id="BAABCM010000001">
    <property type="protein sequence ID" value="GAA3793781.1"/>
    <property type="molecule type" value="Genomic_DNA"/>
</dbReference>
<dbReference type="RefSeq" id="WP_237336620.1">
    <property type="nucleotide sequence ID" value="NZ_BAABCM010000001.1"/>
</dbReference>
<reference evidence="2" key="1">
    <citation type="journal article" date="2019" name="Int. J. Syst. Evol. Microbiol.">
        <title>The Global Catalogue of Microorganisms (GCM) 10K type strain sequencing project: providing services to taxonomists for standard genome sequencing and annotation.</title>
        <authorList>
            <consortium name="The Broad Institute Genomics Platform"/>
            <consortium name="The Broad Institute Genome Sequencing Center for Infectious Disease"/>
            <person name="Wu L."/>
            <person name="Ma J."/>
        </authorList>
    </citation>
    <scope>NUCLEOTIDE SEQUENCE [LARGE SCALE GENOMIC DNA]</scope>
    <source>
        <strain evidence="2">JCM 17017</strain>
    </source>
</reference>
<evidence type="ECO:0000313" key="2">
    <source>
        <dbReference type="Proteomes" id="UP001501624"/>
    </source>
</evidence>
<sequence length="53" mass="5535">MAEVLVVLIEGMDDGREITVRVAGNTRTGVVTSPRASRAGCAAGYPFPGELDE</sequence>
<proteinExistence type="predicted"/>
<keyword evidence="2" id="KW-1185">Reference proteome</keyword>
<name>A0ABP7HLT9_9PSEU</name>
<comment type="caution">
    <text evidence="1">The sequence shown here is derived from an EMBL/GenBank/DDBJ whole genome shotgun (WGS) entry which is preliminary data.</text>
</comment>
<accession>A0ABP7HLT9</accession>
<organism evidence="1 2">
    <name type="scientific">Amycolatopsis tucumanensis</name>
    <dbReference type="NCBI Taxonomy" id="401106"/>
    <lineage>
        <taxon>Bacteria</taxon>
        <taxon>Bacillati</taxon>
        <taxon>Actinomycetota</taxon>
        <taxon>Actinomycetes</taxon>
        <taxon>Pseudonocardiales</taxon>
        <taxon>Pseudonocardiaceae</taxon>
        <taxon>Amycolatopsis</taxon>
    </lineage>
</organism>
<protein>
    <submittedName>
        <fullName evidence="1">Uncharacterized protein</fullName>
    </submittedName>
</protein>
<gene>
    <name evidence="1" type="ORF">GCM10022380_08300</name>
</gene>